<evidence type="ECO:0000256" key="1">
    <source>
        <dbReference type="ARBA" id="ARBA00004651"/>
    </source>
</evidence>
<dbReference type="NCBIfam" id="TIGR00797">
    <property type="entry name" value="matE"/>
    <property type="match status" value="1"/>
</dbReference>
<keyword evidence="3" id="KW-1003">Cell membrane</keyword>
<evidence type="ECO:0000313" key="9">
    <source>
        <dbReference type="Proteomes" id="UP000192391"/>
    </source>
</evidence>
<dbReference type="Proteomes" id="UP000192391">
    <property type="component" value="Chromosome"/>
</dbReference>
<feature type="transmembrane region" description="Helical" evidence="7">
    <location>
        <begin position="203"/>
        <end position="223"/>
    </location>
</feature>
<evidence type="ECO:0000256" key="5">
    <source>
        <dbReference type="ARBA" id="ARBA00022989"/>
    </source>
</evidence>
<evidence type="ECO:0000256" key="2">
    <source>
        <dbReference type="ARBA" id="ARBA00022448"/>
    </source>
</evidence>
<sequence length="456" mass="49530">MGVAPIGRLMLTMGVPMILSMVLQAFYNIVDSYFVSCMSDTAGITGMGEYGVNALTLAFPIQMLMVGIGVGTGVGINALLSRYLGEGNRERASKIAGNAVFLGFCTYAVFLSVGLFGIEAYMKSQTSDPVILEMGVGYLKICTILSFGSILFMIYEKLLQAVGRTGLSTIAQIVGAVTNIILDPIFIFGYFGVPAMGIDGAAYATVIGQMVSLVLGCIFQYGFNKDVDPGLKYLKPEGKIILEIYKIGIPAILMQALMSFMTYGVNIIFGRVSSSVVTAYGVYYKIQQFVFFAAFGLNNALIPIIAFNYGMQDRQRIKEGIKYGMLYTIVIMLIGAVCLQIFAYPLIGVFALSAETQGLCIRAIRIITFGYLFVGANVAFQGIFQAFGNGVRSLIISLIRLMVVVLPLAYYLTTFPNAQDVIWWAFPIAEGIALLVALVFMKGVAKEKINVIPKKY</sequence>
<keyword evidence="2" id="KW-0813">Transport</keyword>
<name>A0AAC9QZV8_EUBLI</name>
<feature type="transmembrane region" description="Helical" evidence="7">
    <location>
        <begin position="391"/>
        <end position="410"/>
    </location>
</feature>
<evidence type="ECO:0000256" key="7">
    <source>
        <dbReference type="SAM" id="Phobius"/>
    </source>
</evidence>
<keyword evidence="4 7" id="KW-0812">Transmembrane</keyword>
<feature type="transmembrane region" description="Helical" evidence="7">
    <location>
        <begin position="363"/>
        <end position="384"/>
    </location>
</feature>
<dbReference type="PIRSF" id="PIRSF006603">
    <property type="entry name" value="DinF"/>
    <property type="match status" value="1"/>
</dbReference>
<dbReference type="InterPro" id="IPR002528">
    <property type="entry name" value="MATE_fam"/>
</dbReference>
<dbReference type="KEGG" id="elim:B2M23_18145"/>
<feature type="transmembrane region" description="Helical" evidence="7">
    <location>
        <begin position="323"/>
        <end position="343"/>
    </location>
</feature>
<dbReference type="GO" id="GO:0042910">
    <property type="term" value="F:xenobiotic transmembrane transporter activity"/>
    <property type="evidence" value="ECO:0007669"/>
    <property type="project" value="InterPro"/>
</dbReference>
<feature type="transmembrane region" description="Helical" evidence="7">
    <location>
        <begin position="50"/>
        <end position="74"/>
    </location>
</feature>
<gene>
    <name evidence="8" type="ORF">B2M23_18145</name>
</gene>
<dbReference type="EMBL" id="CP019962">
    <property type="protein sequence ID" value="ARD68031.1"/>
    <property type="molecule type" value="Genomic_DNA"/>
</dbReference>
<evidence type="ECO:0000256" key="6">
    <source>
        <dbReference type="ARBA" id="ARBA00023136"/>
    </source>
</evidence>
<dbReference type="GO" id="GO:0015297">
    <property type="term" value="F:antiporter activity"/>
    <property type="evidence" value="ECO:0007669"/>
    <property type="project" value="InterPro"/>
</dbReference>
<dbReference type="PANTHER" id="PTHR43549:SF3">
    <property type="entry name" value="MULTIDRUG RESISTANCE PROTEIN YPNP-RELATED"/>
    <property type="match status" value="1"/>
</dbReference>
<comment type="subcellular location">
    <subcellularLocation>
        <location evidence="1">Cell membrane</location>
        <topology evidence="1">Multi-pass membrane protein</topology>
    </subcellularLocation>
</comment>
<keyword evidence="5 7" id="KW-1133">Transmembrane helix</keyword>
<organism evidence="8 9">
    <name type="scientific">Eubacterium limosum</name>
    <dbReference type="NCBI Taxonomy" id="1736"/>
    <lineage>
        <taxon>Bacteria</taxon>
        <taxon>Bacillati</taxon>
        <taxon>Bacillota</taxon>
        <taxon>Clostridia</taxon>
        <taxon>Eubacteriales</taxon>
        <taxon>Eubacteriaceae</taxon>
        <taxon>Eubacterium</taxon>
    </lineage>
</organism>
<dbReference type="Pfam" id="PF01554">
    <property type="entry name" value="MatE"/>
    <property type="match status" value="2"/>
</dbReference>
<feature type="transmembrane region" description="Helical" evidence="7">
    <location>
        <begin position="289"/>
        <end position="311"/>
    </location>
</feature>
<dbReference type="GO" id="GO:0005886">
    <property type="term" value="C:plasma membrane"/>
    <property type="evidence" value="ECO:0007669"/>
    <property type="project" value="UniProtKB-SubCell"/>
</dbReference>
<evidence type="ECO:0000256" key="3">
    <source>
        <dbReference type="ARBA" id="ARBA00022475"/>
    </source>
</evidence>
<dbReference type="InterPro" id="IPR048279">
    <property type="entry name" value="MdtK-like"/>
</dbReference>
<feature type="transmembrane region" description="Helical" evidence="7">
    <location>
        <begin position="422"/>
        <end position="445"/>
    </location>
</feature>
<evidence type="ECO:0000313" key="8">
    <source>
        <dbReference type="EMBL" id="ARD68031.1"/>
    </source>
</evidence>
<feature type="transmembrane region" description="Helical" evidence="7">
    <location>
        <begin position="138"/>
        <end position="155"/>
    </location>
</feature>
<feature type="transmembrane region" description="Helical" evidence="7">
    <location>
        <begin position="167"/>
        <end position="191"/>
    </location>
</feature>
<dbReference type="AlphaFoldDB" id="A0AAC9QZV8"/>
<evidence type="ECO:0000256" key="4">
    <source>
        <dbReference type="ARBA" id="ARBA00022692"/>
    </source>
</evidence>
<feature type="transmembrane region" description="Helical" evidence="7">
    <location>
        <begin position="244"/>
        <end position="269"/>
    </location>
</feature>
<dbReference type="PANTHER" id="PTHR43549">
    <property type="entry name" value="MULTIDRUG RESISTANCE PROTEIN YPNP-RELATED"/>
    <property type="match status" value="1"/>
</dbReference>
<accession>A0AAC9QZV8</accession>
<protein>
    <submittedName>
        <fullName evidence="8">MATE family efflux transporter</fullName>
    </submittedName>
</protein>
<feature type="transmembrane region" description="Helical" evidence="7">
    <location>
        <begin position="9"/>
        <end position="30"/>
    </location>
</feature>
<reference evidence="9" key="1">
    <citation type="journal article" date="2017" name="Sci. Rep.">
        <title>Determination of the Genome and Primary Transcriptome of Syngas Fermenting Eubacterium limosum ATCC 8486.</title>
        <authorList>
            <person name="Song Y."/>
            <person name="Shin J."/>
            <person name="Jeong Y."/>
            <person name="Jin S."/>
            <person name="Lee J.K."/>
            <person name="Kim D.R."/>
            <person name="Kim S.C."/>
            <person name="Cho S."/>
            <person name="Cho B.K."/>
        </authorList>
    </citation>
    <scope>NUCLEOTIDE SEQUENCE [LARGE SCALE GENOMIC DNA]</scope>
    <source>
        <strain evidence="9">ATCC 8486</strain>
    </source>
</reference>
<proteinExistence type="predicted"/>
<feature type="transmembrane region" description="Helical" evidence="7">
    <location>
        <begin position="95"/>
        <end position="118"/>
    </location>
</feature>
<keyword evidence="6 7" id="KW-0472">Membrane</keyword>
<dbReference type="InterPro" id="IPR052031">
    <property type="entry name" value="Membrane_Transporter-Flippase"/>
</dbReference>